<evidence type="ECO:0000313" key="2">
    <source>
        <dbReference type="EnsemblPlants" id="OPUNC11G19160.1"/>
    </source>
</evidence>
<accession>A0A0E0MI54</accession>
<dbReference type="Proteomes" id="UP000026962">
    <property type="component" value="Chromosome 11"/>
</dbReference>
<sequence>MSPPWIPTRANLALAVLLLLTIAATIVPLASAKCLAKIKPEGKEEKPGGGAAAAAHTSPEKNVGFTVGLPTLSVGESIPGIMKDASDVQK</sequence>
<dbReference type="Gramene" id="OPUNC11G19160.1">
    <property type="protein sequence ID" value="OPUNC11G19160.1"/>
    <property type="gene ID" value="OPUNC11G19160"/>
</dbReference>
<keyword evidence="1" id="KW-0732">Signal</keyword>
<dbReference type="EnsemblPlants" id="OPUNC11G19160.1">
    <property type="protein sequence ID" value="OPUNC11G19160.1"/>
    <property type="gene ID" value="OPUNC11G19160"/>
</dbReference>
<reference evidence="2" key="2">
    <citation type="submission" date="2018-05" db="EMBL/GenBank/DDBJ databases">
        <title>OpunRS2 (Oryza punctata Reference Sequence Version 2).</title>
        <authorList>
            <person name="Zhang J."/>
            <person name="Kudrna D."/>
            <person name="Lee S."/>
            <person name="Talag J."/>
            <person name="Welchert J."/>
            <person name="Wing R.A."/>
        </authorList>
    </citation>
    <scope>NUCLEOTIDE SEQUENCE [LARGE SCALE GENOMIC DNA]</scope>
</reference>
<feature type="chain" id="PRO_5002367628" evidence="1">
    <location>
        <begin position="33"/>
        <end position="90"/>
    </location>
</feature>
<keyword evidence="3" id="KW-1185">Reference proteome</keyword>
<protein>
    <submittedName>
        <fullName evidence="2">Uncharacterized protein</fullName>
    </submittedName>
</protein>
<feature type="signal peptide" evidence="1">
    <location>
        <begin position="1"/>
        <end position="32"/>
    </location>
</feature>
<name>A0A0E0MI54_ORYPU</name>
<evidence type="ECO:0000313" key="3">
    <source>
        <dbReference type="Proteomes" id="UP000026962"/>
    </source>
</evidence>
<dbReference type="HOGENOM" id="CLU_188679_0_0_1"/>
<dbReference type="AlphaFoldDB" id="A0A0E0MI54"/>
<reference evidence="2" key="1">
    <citation type="submission" date="2015-04" db="UniProtKB">
        <authorList>
            <consortium name="EnsemblPlants"/>
        </authorList>
    </citation>
    <scope>IDENTIFICATION</scope>
</reference>
<organism evidence="2">
    <name type="scientific">Oryza punctata</name>
    <name type="common">Red rice</name>
    <dbReference type="NCBI Taxonomy" id="4537"/>
    <lineage>
        <taxon>Eukaryota</taxon>
        <taxon>Viridiplantae</taxon>
        <taxon>Streptophyta</taxon>
        <taxon>Embryophyta</taxon>
        <taxon>Tracheophyta</taxon>
        <taxon>Spermatophyta</taxon>
        <taxon>Magnoliopsida</taxon>
        <taxon>Liliopsida</taxon>
        <taxon>Poales</taxon>
        <taxon>Poaceae</taxon>
        <taxon>BOP clade</taxon>
        <taxon>Oryzoideae</taxon>
        <taxon>Oryzeae</taxon>
        <taxon>Oryzinae</taxon>
        <taxon>Oryza</taxon>
    </lineage>
</organism>
<proteinExistence type="predicted"/>
<evidence type="ECO:0000256" key="1">
    <source>
        <dbReference type="SAM" id="SignalP"/>
    </source>
</evidence>